<name>A0A7T3R0N0_9VIRU</name>
<sequence length="264" mass="29783">MRFIMLLLPIFMALCLPIDGKTKKRESFKELDCSGLGDAQEIVECALEAYQSSRIGKLEFSSLLTEAKKNLPHSHTFYGTGIVTGDTTYFAAGKMSDFSFDALFKIPLRMPVYGEWAPEVVLPGKSEKPLAIYPTTTFQAPKLNRDYYWNWHNSGGNHYKAAVAIGTDDVVNPETMYQNCDAVEADKDIEWARKQIGSAVILGENRWCVRKMAMSFDIYVGSFEKRIMHFGGESKEMRVFKDGYYKSGSGVTKFGKPTFESVFQ</sequence>
<dbReference type="EMBL" id="MW033631">
    <property type="protein sequence ID" value="QPZ88425.1"/>
    <property type="molecule type" value="Genomic_RNA"/>
</dbReference>
<evidence type="ECO:0000313" key="1">
    <source>
        <dbReference type="EMBL" id="QPZ88425.1"/>
    </source>
</evidence>
<accession>A0A7T3R0N0</accession>
<reference evidence="1" key="2">
    <citation type="submission" date="2020-09" db="EMBL/GenBank/DDBJ databases">
        <authorList>
            <person name="Thekke Veetil T."/>
            <person name="Lagos-Kutz D."/>
            <person name="Mccoppin N.K."/>
            <person name="Hartman G.L."/>
            <person name="Lim H.-S."/>
            <person name="Domier L.L."/>
        </authorList>
    </citation>
    <scope>NUCLEOTIDE SEQUENCE</scope>
    <source>
        <strain evidence="1">STN1ThV3</strain>
    </source>
</reference>
<organism evidence="1">
    <name type="scientific">Soybean thrips virus 3</name>
    <dbReference type="NCBI Taxonomy" id="2796557"/>
    <lineage>
        <taxon>Viruses</taxon>
        <taxon>Riboviria</taxon>
    </lineage>
</organism>
<proteinExistence type="predicted"/>
<protein>
    <submittedName>
        <fullName evidence="1">Putative capsid protein</fullName>
    </submittedName>
</protein>
<reference evidence="1" key="1">
    <citation type="journal article" date="2020" name="Viruses">
        <title>Soybean Thrips (Thysanoptera: Thripidae) Harbor Highly Diverse Populations of Arthropod, Fungal and Plant Viruses.</title>
        <authorList>
            <person name="Thekke-Veetil T."/>
            <person name="Lagos-Kutz D."/>
            <person name="McCoppin N.K."/>
            <person name="Hartman G.L."/>
            <person name="Ju H.K."/>
            <person name="Lim H.S."/>
            <person name="Domier L.L."/>
        </authorList>
    </citation>
    <scope>NUCLEOTIDE SEQUENCE</scope>
    <source>
        <strain evidence="1">STN1ThV3</strain>
    </source>
</reference>